<feature type="transmembrane region" description="Helical" evidence="9">
    <location>
        <begin position="92"/>
        <end position="111"/>
    </location>
</feature>
<evidence type="ECO:0000256" key="1">
    <source>
        <dbReference type="ARBA" id="ARBA00004651"/>
    </source>
</evidence>
<dbReference type="PROSITE" id="PS51371">
    <property type="entry name" value="CBS"/>
    <property type="match status" value="2"/>
</dbReference>
<feature type="domain" description="CNNM transmembrane" evidence="11">
    <location>
        <begin position="1"/>
        <end position="190"/>
    </location>
</feature>
<dbReference type="InterPro" id="IPR002550">
    <property type="entry name" value="CNNM"/>
</dbReference>
<evidence type="ECO:0000256" key="6">
    <source>
        <dbReference type="ARBA" id="ARBA00022989"/>
    </source>
</evidence>
<evidence type="ECO:0000256" key="8">
    <source>
        <dbReference type="ARBA" id="ARBA00023136"/>
    </source>
</evidence>
<evidence type="ECO:0000259" key="11">
    <source>
        <dbReference type="PROSITE" id="PS51846"/>
    </source>
</evidence>
<evidence type="ECO:0000256" key="5">
    <source>
        <dbReference type="ARBA" id="ARBA00022737"/>
    </source>
</evidence>
<dbReference type="PANTHER" id="PTHR22777">
    <property type="entry name" value="HEMOLYSIN-RELATED"/>
    <property type="match status" value="1"/>
</dbReference>
<dbReference type="CDD" id="cd04590">
    <property type="entry name" value="CBS_pair_CorC_HlyC_assoc"/>
    <property type="match status" value="1"/>
</dbReference>
<reference evidence="12" key="1">
    <citation type="submission" date="2018-06" db="EMBL/GenBank/DDBJ databases">
        <authorList>
            <person name="Zhirakovskaya E."/>
        </authorList>
    </citation>
    <scope>NUCLEOTIDE SEQUENCE</scope>
</reference>
<dbReference type="PROSITE" id="PS51846">
    <property type="entry name" value="CNNM"/>
    <property type="match status" value="1"/>
</dbReference>
<keyword evidence="5" id="KW-0677">Repeat</keyword>
<evidence type="ECO:0000259" key="10">
    <source>
        <dbReference type="PROSITE" id="PS51371"/>
    </source>
</evidence>
<dbReference type="Pfam" id="PF03471">
    <property type="entry name" value="CorC_HlyC"/>
    <property type="match status" value="1"/>
</dbReference>
<dbReference type="SMART" id="SM00116">
    <property type="entry name" value="CBS"/>
    <property type="match status" value="2"/>
</dbReference>
<feature type="domain" description="CBS" evidence="10">
    <location>
        <begin position="209"/>
        <end position="270"/>
    </location>
</feature>
<dbReference type="GO" id="GO:0005886">
    <property type="term" value="C:plasma membrane"/>
    <property type="evidence" value="ECO:0007669"/>
    <property type="project" value="UniProtKB-SubCell"/>
</dbReference>
<dbReference type="SUPFAM" id="SSF56176">
    <property type="entry name" value="FAD-binding/transporter-associated domain-like"/>
    <property type="match status" value="1"/>
</dbReference>
<organism evidence="12">
    <name type="scientific">hydrothermal vent metagenome</name>
    <dbReference type="NCBI Taxonomy" id="652676"/>
    <lineage>
        <taxon>unclassified sequences</taxon>
        <taxon>metagenomes</taxon>
        <taxon>ecological metagenomes</taxon>
    </lineage>
</organism>
<keyword evidence="4 9" id="KW-0812">Transmembrane</keyword>
<protein>
    <submittedName>
        <fullName evidence="12">Co2 transporter containing CBS domains</fullName>
    </submittedName>
</protein>
<feature type="transmembrane region" description="Helical" evidence="9">
    <location>
        <begin position="123"/>
        <end position="145"/>
    </location>
</feature>
<dbReference type="SMART" id="SM01091">
    <property type="entry name" value="CorC_HlyC"/>
    <property type="match status" value="1"/>
</dbReference>
<dbReference type="InterPro" id="IPR005170">
    <property type="entry name" value="Transptr-assoc_dom"/>
</dbReference>
<dbReference type="Gene3D" id="3.10.580.10">
    <property type="entry name" value="CBS-domain"/>
    <property type="match status" value="1"/>
</dbReference>
<dbReference type="InterPro" id="IPR036318">
    <property type="entry name" value="FAD-bd_PCMH-like_sf"/>
</dbReference>
<accession>A0A3B0T170</accession>
<dbReference type="InterPro" id="IPR000644">
    <property type="entry name" value="CBS_dom"/>
</dbReference>
<evidence type="ECO:0000256" key="2">
    <source>
        <dbReference type="ARBA" id="ARBA00006337"/>
    </source>
</evidence>
<evidence type="ECO:0000256" key="9">
    <source>
        <dbReference type="SAM" id="Phobius"/>
    </source>
</evidence>
<evidence type="ECO:0000256" key="4">
    <source>
        <dbReference type="ARBA" id="ARBA00022692"/>
    </source>
</evidence>
<feature type="transmembrane region" description="Helical" evidence="9">
    <location>
        <begin position="61"/>
        <end position="85"/>
    </location>
</feature>
<gene>
    <name evidence="12" type="ORF">MNBD_ALPHA08-205</name>
</gene>
<dbReference type="PANTHER" id="PTHR22777:SF32">
    <property type="entry name" value="UPF0053 INNER MEMBRANE PROTEIN YFJD"/>
    <property type="match status" value="1"/>
</dbReference>
<comment type="similarity">
    <text evidence="2">Belongs to the UPF0053 family.</text>
</comment>
<dbReference type="Pfam" id="PF00571">
    <property type="entry name" value="CBS"/>
    <property type="match status" value="2"/>
</dbReference>
<evidence type="ECO:0000256" key="7">
    <source>
        <dbReference type="ARBA" id="ARBA00023122"/>
    </source>
</evidence>
<evidence type="ECO:0000313" key="12">
    <source>
        <dbReference type="EMBL" id="VAW00716.1"/>
    </source>
</evidence>
<proteinExistence type="inferred from homology"/>
<dbReference type="GO" id="GO:0050660">
    <property type="term" value="F:flavin adenine dinucleotide binding"/>
    <property type="evidence" value="ECO:0007669"/>
    <property type="project" value="InterPro"/>
</dbReference>
<dbReference type="InterPro" id="IPR046342">
    <property type="entry name" value="CBS_dom_sf"/>
</dbReference>
<evidence type="ECO:0000256" key="3">
    <source>
        <dbReference type="ARBA" id="ARBA00022475"/>
    </source>
</evidence>
<keyword evidence="8 9" id="KW-0472">Membrane</keyword>
<dbReference type="InterPro" id="IPR016169">
    <property type="entry name" value="FAD-bd_PCMH_sub2"/>
</dbReference>
<dbReference type="Pfam" id="PF01595">
    <property type="entry name" value="CNNM"/>
    <property type="match status" value="1"/>
</dbReference>
<dbReference type="FunFam" id="3.10.580.10:FF:000002">
    <property type="entry name" value="Magnesium/cobalt efflux protein CorC"/>
    <property type="match status" value="1"/>
</dbReference>
<sequence length="427" mass="47074">MTLAIIITGGVIFALLIISAFFSGAETAMTATSKARMHEMEKRGSKRAGMVQKLIQTPERVIGAILLGNNLVNILASALATSLFLSLFGNTGIVYATLGMTALVLIFGEVMPKTYAIVNPDRYALFVAPVIRVIVAVFAPVVLTVEFIVQRAMKMFGVDISKAGNILNPRDELRGAINLHHKSGFFIKTDRDMLGGILDLDDLEVSDVMVHRTKMHTIDLAMSPSQIIKDVLDSGFSRIPVWQDDKDNIIGILHAKNLLAELHASGGKPEKINIKEICIEPWFTPETTPVIDQLNAFLRKKKHFSLVVDEYGEVMGMVTLEDILEEIVGQIADEHDAPEQDVAHESSGSFVVNGETPIRDINRLHDWDLPDDEATTVAGLVIHEAQIIPDAGQVFTFHGFRFEVLEKDRNQIKSIRITKVAKKTAKS</sequence>
<keyword evidence="3" id="KW-1003">Cell membrane</keyword>
<keyword evidence="6 9" id="KW-1133">Transmembrane helix</keyword>
<keyword evidence="7" id="KW-0129">CBS domain</keyword>
<name>A0A3B0T170_9ZZZZ</name>
<dbReference type="SUPFAM" id="SSF54631">
    <property type="entry name" value="CBS-domain pair"/>
    <property type="match status" value="1"/>
</dbReference>
<dbReference type="EMBL" id="UOEC01000178">
    <property type="protein sequence ID" value="VAW00716.1"/>
    <property type="molecule type" value="Genomic_DNA"/>
</dbReference>
<dbReference type="InterPro" id="IPR044751">
    <property type="entry name" value="Ion_transp-like_CBS"/>
</dbReference>
<comment type="subcellular location">
    <subcellularLocation>
        <location evidence="1">Cell membrane</location>
        <topology evidence="1">Multi-pass membrane protein</topology>
    </subcellularLocation>
</comment>
<dbReference type="AlphaFoldDB" id="A0A3B0T170"/>
<dbReference type="Gene3D" id="3.30.465.10">
    <property type="match status" value="1"/>
</dbReference>
<feature type="domain" description="CBS" evidence="10">
    <location>
        <begin position="274"/>
        <end position="334"/>
    </location>
</feature>